<dbReference type="OrthoDB" id="407325at2759"/>
<dbReference type="PANTHER" id="PTHR14614">
    <property type="entry name" value="HEPATOCELLULAR CARCINOMA-ASSOCIATED ANTIGEN"/>
    <property type="match status" value="1"/>
</dbReference>
<sequence>MDFCRGDKEGRGEFQDMVRRRGGEVVNGVRGEDGEVDLEWLKEFRKQGGYRVVVGVFDTSLDDGEAGRAVEGGGMEWVIGMGEAREEADGGVDGGWRELREVYEGNKSWKTFKWGNGEVKVEEDSALVDGLGGILWDGCLSLCRWITEFDTLSFRGAKVLELGSGTGMAGLVASKCGARDVLVTDREIDLVSFNLERHSPNNVRVGKIVWGENMAEGRETFDVVIGAELTPMMEGHRGLSEEYRACIGEGGKGLITVDIEGEVEREWLAGGAWEENVNGWISKGGLDFLSFVEKWGRWRLRAVLECKEGNVEGEGWTGIVEISKRQAPPRRPTLSEVVDESDGQWLLNEYMPSDSKYGGGGEGGEGKEKRYPRTTCCSIFSFFAAVTLATFGAVIKSAPLYVKGVDETGGKASTSCFTAAALYAGIWIGCTLYMAGKR</sequence>
<proteinExistence type="predicted"/>
<keyword evidence="3" id="KW-1185">Reference proteome</keyword>
<dbReference type="SUPFAM" id="SSF53335">
    <property type="entry name" value="S-adenosyl-L-methionine-dependent methyltransferases"/>
    <property type="match status" value="1"/>
</dbReference>
<dbReference type="InterPro" id="IPR029063">
    <property type="entry name" value="SAM-dependent_MTases_sf"/>
</dbReference>
<dbReference type="AlphaFoldDB" id="A0A9W7L5X0"/>
<dbReference type="Gene3D" id="3.40.50.150">
    <property type="entry name" value="Vaccinia Virus protein VP39"/>
    <property type="match status" value="1"/>
</dbReference>
<evidence type="ECO:0000256" key="1">
    <source>
        <dbReference type="SAM" id="Phobius"/>
    </source>
</evidence>
<organism evidence="2 3">
    <name type="scientific">Triparma columacea</name>
    <dbReference type="NCBI Taxonomy" id="722753"/>
    <lineage>
        <taxon>Eukaryota</taxon>
        <taxon>Sar</taxon>
        <taxon>Stramenopiles</taxon>
        <taxon>Ochrophyta</taxon>
        <taxon>Bolidophyceae</taxon>
        <taxon>Parmales</taxon>
        <taxon>Triparmaceae</taxon>
        <taxon>Triparma</taxon>
    </lineage>
</organism>
<reference evidence="3" key="1">
    <citation type="journal article" date="2023" name="Commun. Biol.">
        <title>Genome analysis of Parmales, the sister group of diatoms, reveals the evolutionary specialization of diatoms from phago-mixotrophs to photoautotrophs.</title>
        <authorList>
            <person name="Ban H."/>
            <person name="Sato S."/>
            <person name="Yoshikawa S."/>
            <person name="Yamada K."/>
            <person name="Nakamura Y."/>
            <person name="Ichinomiya M."/>
            <person name="Sato N."/>
            <person name="Blanc-Mathieu R."/>
            <person name="Endo H."/>
            <person name="Kuwata A."/>
            <person name="Ogata H."/>
        </authorList>
    </citation>
    <scope>NUCLEOTIDE SEQUENCE [LARGE SCALE GENOMIC DNA]</scope>
</reference>
<keyword evidence="1" id="KW-0472">Membrane</keyword>
<keyword evidence="1" id="KW-1133">Transmembrane helix</keyword>
<dbReference type="EMBL" id="BRYA01000018">
    <property type="protein sequence ID" value="GMI32395.1"/>
    <property type="molecule type" value="Genomic_DNA"/>
</dbReference>
<name>A0A9W7L5X0_9STRA</name>
<dbReference type="CDD" id="cd02440">
    <property type="entry name" value="AdoMet_MTases"/>
    <property type="match status" value="1"/>
</dbReference>
<feature type="transmembrane region" description="Helical" evidence="1">
    <location>
        <begin position="414"/>
        <end position="435"/>
    </location>
</feature>
<gene>
    <name evidence="2" type="ORF">TrCOL_g8017</name>
</gene>
<dbReference type="Proteomes" id="UP001165065">
    <property type="component" value="Unassembled WGS sequence"/>
</dbReference>
<dbReference type="InterPro" id="IPR019410">
    <property type="entry name" value="Methyltransf_16"/>
</dbReference>
<accession>A0A9W7L5X0</accession>
<protein>
    <submittedName>
        <fullName evidence="2">Uncharacterized protein</fullName>
    </submittedName>
</protein>
<comment type="caution">
    <text evidence="2">The sequence shown here is derived from an EMBL/GenBank/DDBJ whole genome shotgun (WGS) entry which is preliminary data.</text>
</comment>
<evidence type="ECO:0000313" key="2">
    <source>
        <dbReference type="EMBL" id="GMI32395.1"/>
    </source>
</evidence>
<feature type="transmembrane region" description="Helical" evidence="1">
    <location>
        <begin position="379"/>
        <end position="402"/>
    </location>
</feature>
<evidence type="ECO:0000313" key="3">
    <source>
        <dbReference type="Proteomes" id="UP001165065"/>
    </source>
</evidence>
<keyword evidence="1" id="KW-0812">Transmembrane</keyword>
<dbReference type="Pfam" id="PF10294">
    <property type="entry name" value="Methyltransf_16"/>
    <property type="match status" value="1"/>
</dbReference>